<feature type="chain" id="PRO_5043494131" description="Secreted protein" evidence="1">
    <location>
        <begin position="17"/>
        <end position="91"/>
    </location>
</feature>
<organism evidence="2 3">
    <name type="scientific">Linum tenue</name>
    <dbReference type="NCBI Taxonomy" id="586396"/>
    <lineage>
        <taxon>Eukaryota</taxon>
        <taxon>Viridiplantae</taxon>
        <taxon>Streptophyta</taxon>
        <taxon>Embryophyta</taxon>
        <taxon>Tracheophyta</taxon>
        <taxon>Spermatophyta</taxon>
        <taxon>Magnoliopsida</taxon>
        <taxon>eudicotyledons</taxon>
        <taxon>Gunneridae</taxon>
        <taxon>Pentapetalae</taxon>
        <taxon>rosids</taxon>
        <taxon>fabids</taxon>
        <taxon>Malpighiales</taxon>
        <taxon>Linaceae</taxon>
        <taxon>Linum</taxon>
    </lineage>
</organism>
<accession>A0AAV0LAU5</accession>
<evidence type="ECO:0000256" key="1">
    <source>
        <dbReference type="SAM" id="SignalP"/>
    </source>
</evidence>
<keyword evidence="3" id="KW-1185">Reference proteome</keyword>
<dbReference type="Proteomes" id="UP001154282">
    <property type="component" value="Unassembled WGS sequence"/>
</dbReference>
<proteinExistence type="predicted"/>
<reference evidence="2" key="1">
    <citation type="submission" date="2022-08" db="EMBL/GenBank/DDBJ databases">
        <authorList>
            <person name="Gutierrez-Valencia J."/>
        </authorList>
    </citation>
    <scope>NUCLEOTIDE SEQUENCE</scope>
</reference>
<name>A0AAV0LAU5_9ROSI</name>
<dbReference type="AlphaFoldDB" id="A0AAV0LAU5"/>
<dbReference type="EMBL" id="CAMGYJ010000006">
    <property type="protein sequence ID" value="CAI0430484.1"/>
    <property type="molecule type" value="Genomic_DNA"/>
</dbReference>
<feature type="signal peptide" evidence="1">
    <location>
        <begin position="1"/>
        <end position="16"/>
    </location>
</feature>
<keyword evidence="1" id="KW-0732">Signal</keyword>
<comment type="caution">
    <text evidence="2">The sequence shown here is derived from an EMBL/GenBank/DDBJ whole genome shotgun (WGS) entry which is preliminary data.</text>
</comment>
<evidence type="ECO:0000313" key="3">
    <source>
        <dbReference type="Proteomes" id="UP001154282"/>
    </source>
</evidence>
<evidence type="ECO:0008006" key="4">
    <source>
        <dbReference type="Google" id="ProtNLM"/>
    </source>
</evidence>
<evidence type="ECO:0000313" key="2">
    <source>
        <dbReference type="EMBL" id="CAI0430484.1"/>
    </source>
</evidence>
<protein>
    <recommendedName>
        <fullName evidence="4">Secreted protein</fullName>
    </recommendedName>
</protein>
<sequence length="91" mass="10554">MFVFSIFLFRFWGSSGSHPFCFFWVLRVGSRGNLDREDGSRGCYGDGDSQTCVLKGNRSRIMADEVRVRFKYQVLICNTTFIMTLNKCNFI</sequence>
<gene>
    <name evidence="2" type="ORF">LITE_LOCUS22622</name>
</gene>